<organism evidence="11 12">
    <name type="scientific">Hadarchaeum yellowstonense</name>
    <dbReference type="NCBI Taxonomy" id="1776334"/>
    <lineage>
        <taxon>Archaea</taxon>
        <taxon>Methanobacteriati</taxon>
        <taxon>Candidatus Hadarchaeota</taxon>
        <taxon>Candidatus Hadarchaeia</taxon>
        <taxon>Candidatus Hadarchaeales</taxon>
        <taxon>Candidatus Hadarchaeaceae</taxon>
        <taxon>Candidatus Hadarchaeum</taxon>
    </lineage>
</organism>
<dbReference type="InterPro" id="IPR024913">
    <property type="entry name" value="tRNA_Ile2__agm2C_synt"/>
</dbReference>
<dbReference type="EMBL" id="LQMQ01000011">
    <property type="protein sequence ID" value="KUO42044.1"/>
    <property type="molecule type" value="Genomic_DNA"/>
</dbReference>
<keyword evidence="4 6" id="KW-0547">Nucleotide-binding</keyword>
<dbReference type="GO" id="GO:0003676">
    <property type="term" value="F:nucleic acid binding"/>
    <property type="evidence" value="ECO:0007669"/>
    <property type="project" value="InterPro"/>
</dbReference>
<dbReference type="InterPro" id="IPR055394">
    <property type="entry name" value="Zn_ribbon_TiaS"/>
</dbReference>
<dbReference type="InterPro" id="IPR004365">
    <property type="entry name" value="NA-bd_OB_tRNA"/>
</dbReference>
<dbReference type="Gene3D" id="3.30.70.2200">
    <property type="match status" value="1"/>
</dbReference>
<evidence type="ECO:0000259" key="8">
    <source>
        <dbReference type="Pfam" id="PF08489"/>
    </source>
</evidence>
<comment type="similarity">
    <text evidence="6">Belongs to the TiaS family.</text>
</comment>
<dbReference type="AlphaFoldDB" id="A0A147JZJ7"/>
<evidence type="ECO:0000256" key="6">
    <source>
        <dbReference type="HAMAP-Rule" id="MF_01892"/>
    </source>
</evidence>
<dbReference type="EC" id="6.3.4.22" evidence="6"/>
<dbReference type="Pfam" id="PF23783">
    <property type="entry name" value="Zn_ribbon_TiaS"/>
    <property type="match status" value="1"/>
</dbReference>
<dbReference type="Gene3D" id="3.90.600.20">
    <property type="match status" value="1"/>
</dbReference>
<evidence type="ECO:0000313" key="12">
    <source>
        <dbReference type="Proteomes" id="UP000074294"/>
    </source>
</evidence>
<dbReference type="PANTHER" id="PTHR40705:SF1">
    <property type="entry name" value="TRNA(ILE2) 2-AGMATINYLCYTIDINE SYNTHETASE TIAS"/>
    <property type="match status" value="1"/>
</dbReference>
<reference evidence="11 12" key="1">
    <citation type="journal article" date="2016" name="Nat. Microbiol.">
        <title>Genomic inference of the metabolism of cosmopolitan subsurface Archaea, Hadesarchaea.</title>
        <authorList>
            <person name="Baker B.J."/>
            <person name="Saw J.H."/>
            <person name="Lind A.E."/>
            <person name="Lazar C.S."/>
            <person name="Hinrichs K.-U."/>
            <person name="Teske A.P."/>
            <person name="Ettema T.J."/>
        </authorList>
    </citation>
    <scope>NUCLEOTIDE SEQUENCE [LARGE SCALE GENOMIC DNA]</scope>
</reference>
<dbReference type="Proteomes" id="UP000074294">
    <property type="component" value="Unassembled WGS sequence"/>
</dbReference>
<dbReference type="GO" id="GO:0005524">
    <property type="term" value="F:ATP binding"/>
    <property type="evidence" value="ECO:0007669"/>
    <property type="project" value="UniProtKB-KW"/>
</dbReference>
<evidence type="ECO:0000259" key="7">
    <source>
        <dbReference type="Pfam" id="PF01336"/>
    </source>
</evidence>
<evidence type="ECO:0000256" key="5">
    <source>
        <dbReference type="ARBA" id="ARBA00022840"/>
    </source>
</evidence>
<dbReference type="Gene3D" id="2.40.50.1010">
    <property type="match status" value="1"/>
</dbReference>
<evidence type="ECO:0000256" key="3">
    <source>
        <dbReference type="ARBA" id="ARBA00022694"/>
    </source>
</evidence>
<feature type="domain" description="TiaS-like TCKD" evidence="9">
    <location>
        <begin position="6"/>
        <end position="140"/>
    </location>
</feature>
<evidence type="ECO:0000259" key="9">
    <source>
        <dbReference type="Pfam" id="PF22641"/>
    </source>
</evidence>
<comment type="caution">
    <text evidence="11">The sequence shown here is derived from an EMBL/GenBank/DDBJ whole genome shotgun (WGS) entry which is preliminary data.</text>
</comment>
<dbReference type="GO" id="GO:0005737">
    <property type="term" value="C:cytoplasm"/>
    <property type="evidence" value="ECO:0007669"/>
    <property type="project" value="UniProtKB-SubCell"/>
</dbReference>
<feature type="domain" description="TiaS FLD" evidence="8">
    <location>
        <begin position="143"/>
        <end position="257"/>
    </location>
</feature>
<dbReference type="STRING" id="1776334.APZ16_03550"/>
<accession>A0A147JZJ7</accession>
<comment type="catalytic activity">
    <reaction evidence="6">
        <text>cytidine(34) in tRNA(Ile2) + agmatine + ATP + H2O = 2-agmatinylcytidine(34) in tRNA(Ile2) + AMP + 2 phosphate + 2 H(+)</text>
        <dbReference type="Rhea" id="RHEA:43608"/>
        <dbReference type="Rhea" id="RHEA-COMP:10625"/>
        <dbReference type="Rhea" id="RHEA-COMP:10626"/>
        <dbReference type="ChEBI" id="CHEBI:15377"/>
        <dbReference type="ChEBI" id="CHEBI:15378"/>
        <dbReference type="ChEBI" id="CHEBI:30616"/>
        <dbReference type="ChEBI" id="CHEBI:43474"/>
        <dbReference type="ChEBI" id="CHEBI:58145"/>
        <dbReference type="ChEBI" id="CHEBI:82748"/>
        <dbReference type="ChEBI" id="CHEBI:83545"/>
        <dbReference type="ChEBI" id="CHEBI:456215"/>
        <dbReference type="EC" id="6.3.4.22"/>
    </reaction>
</comment>
<protein>
    <recommendedName>
        <fullName evidence="6">tRNA(Ile2) 2-agmatinylcytidine synthetase TiaS</fullName>
        <shortName evidence="6">tRNA(Ile2)-agm2C synthetase</shortName>
        <ecNumber evidence="6">6.3.4.22</ecNumber>
    </recommendedName>
    <alternativeName>
        <fullName evidence="6">tRNA(Ile2) agmatidine synthetase</fullName>
    </alternativeName>
</protein>
<evidence type="ECO:0000256" key="1">
    <source>
        <dbReference type="ARBA" id="ARBA00022490"/>
    </source>
</evidence>
<dbReference type="InterPro" id="IPR053870">
    <property type="entry name" value="TiaS-like_TCKD"/>
</dbReference>
<dbReference type="CDD" id="cd04482">
    <property type="entry name" value="RPA2_OBF_like"/>
    <property type="match status" value="1"/>
</dbReference>
<feature type="domain" description="OB" evidence="7">
    <location>
        <begin position="272"/>
        <end position="349"/>
    </location>
</feature>
<evidence type="ECO:0000256" key="4">
    <source>
        <dbReference type="ARBA" id="ARBA00022741"/>
    </source>
</evidence>
<evidence type="ECO:0000313" key="11">
    <source>
        <dbReference type="EMBL" id="KUO42044.1"/>
    </source>
</evidence>
<sequence length="428" mass="48163">MVLLHVGIDDTDSKEGMCTTYVGAVAIRRLKEMGFKIKGYPKLIRLNPNWKMKTRGNCAVAFTLSVKKEQIPRVKETVLKTVAELAELHVDTTNPGVVFYQGSQIPVEMKDFSKKVVQDIVTIEEAEDLARRIGAEIHKFKLGRGIIGALAAIGNTLEGDWTYEFIAYRTPENRGTPRRIDRASVEEMDKKTYPRTFDNLDPSTGEIRITPHTPCPVLYGIRGETARVVKMASRMVRAMEPIEQTIVYKTNQGTDEHLRKVKIDEAKPNWSVIVEGVVSKPPRTIPGGHVIFSLRDETGEIDCAAYEPTRQFREKIKKLIVGDRLRVCGGIKEKPELPLTINLEKVEVLELAPLLKRENPRCPSCGRRMKSEGKNKGYSCKVCKERAPADSARVVTLVRDISLGKFEVPPRARRHLAKPLVRELGEDI</sequence>
<keyword evidence="5 6" id="KW-0067">ATP-binding</keyword>
<dbReference type="HAMAP" id="MF_01892">
    <property type="entry name" value="tRNA_Ile2_agm2C_synt"/>
    <property type="match status" value="1"/>
</dbReference>
<dbReference type="Pfam" id="PF22641">
    <property type="entry name" value="TiaS_TCKD"/>
    <property type="match status" value="1"/>
</dbReference>
<comment type="function">
    <text evidence="6">ATP-dependent agmatine transferase that catalyzes the formation of 2-agmatinylcytidine (agm2C) at the wobble position (C34) of tRNA(Ile2), converting the codon specificity from AUG to AUA.</text>
</comment>
<dbReference type="GO" id="GO:0002101">
    <property type="term" value="P:tRNA wobble cytosine modification"/>
    <property type="evidence" value="ECO:0007669"/>
    <property type="project" value="UniProtKB-UniRule"/>
</dbReference>
<dbReference type="PANTHER" id="PTHR40705">
    <property type="entry name" value="TRNA(ILE2) 2-AGMATINYLCYTIDINE SYNTHETASE TIAS"/>
    <property type="match status" value="1"/>
</dbReference>
<keyword evidence="1 6" id="KW-0963">Cytoplasm</keyword>
<dbReference type="InterPro" id="IPR013696">
    <property type="entry name" value="TiaS_FLD"/>
</dbReference>
<comment type="subcellular location">
    <subcellularLocation>
        <location evidence="6">Cytoplasm</location>
    </subcellularLocation>
</comment>
<keyword evidence="3 6" id="KW-0819">tRNA processing</keyword>
<dbReference type="Pfam" id="PF01336">
    <property type="entry name" value="tRNA_anti-codon"/>
    <property type="match status" value="1"/>
</dbReference>
<evidence type="ECO:0000259" key="10">
    <source>
        <dbReference type="Pfam" id="PF23783"/>
    </source>
</evidence>
<name>A0A147JZJ7_HADYE</name>
<evidence type="ECO:0000256" key="2">
    <source>
        <dbReference type="ARBA" id="ARBA00022598"/>
    </source>
</evidence>
<proteinExistence type="inferred from homology"/>
<feature type="domain" description="TiaS C-terminal zinc ribbon" evidence="10">
    <location>
        <begin position="359"/>
        <end position="389"/>
    </location>
</feature>
<dbReference type="Pfam" id="PF08489">
    <property type="entry name" value="TiaS_FLD"/>
    <property type="match status" value="1"/>
</dbReference>
<dbReference type="GO" id="GO:0016879">
    <property type="term" value="F:ligase activity, forming carbon-nitrogen bonds"/>
    <property type="evidence" value="ECO:0007669"/>
    <property type="project" value="UniProtKB-UniRule"/>
</dbReference>
<gene>
    <name evidence="6" type="primary">tiaS</name>
    <name evidence="11" type="ORF">APZ16_03550</name>
</gene>
<keyword evidence="2 6" id="KW-0436">Ligase</keyword>